<dbReference type="RefSeq" id="XP_022651610.1">
    <property type="nucleotide sequence ID" value="XM_022795875.1"/>
</dbReference>
<evidence type="ECO:0000256" key="2">
    <source>
        <dbReference type="ARBA" id="ARBA00022618"/>
    </source>
</evidence>
<evidence type="ECO:0000256" key="6">
    <source>
        <dbReference type="SAM" id="MobiDB-lite"/>
    </source>
</evidence>
<evidence type="ECO:0000313" key="11">
    <source>
        <dbReference type="Proteomes" id="UP000594260"/>
    </source>
</evidence>
<dbReference type="GeneID" id="111246383"/>
<dbReference type="Gene3D" id="1.25.10.10">
    <property type="entry name" value="Leucine-rich Repeat Variant"/>
    <property type="match status" value="2"/>
</dbReference>
<dbReference type="FunCoup" id="A0A7M7JV58">
    <property type="interactions" value="1464"/>
</dbReference>
<reference evidence="10" key="1">
    <citation type="submission" date="2021-01" db="UniProtKB">
        <authorList>
            <consortium name="EnsemblMetazoa"/>
        </authorList>
    </citation>
    <scope>IDENTIFICATION</scope>
</reference>
<sequence>MLSCASAPRTATCRGREALRNHPGPLKIDDAFDSSTYDLLFPHQSGSTNANNLNILQSSSSKSPVRTTVYRRYRSTAGDEPVQEELCLQGNVLVLTEVKADIQRTLKTFTLSEGRNEVFWAKYCTNDIKSRAVLKVNLEQASIHLKRINCISALNSRSKLLHTFSSDGKDFVTHVPFDVQRIWPTDKGVLLERVASRDSKAPKIFSLFHPLDELAPVEIVYTPHRKIIQHDGVSICFSSENSEYVVIYNSRELVHSVCRLRLASSAELHGGLKMKDTLSLQRVNSPAFFSSTPVVSPANQSTPVPSYPLRSRLTDTPKSRSNHSPGLMRVQQKSTPLRSTPIRTPVRSGSSSHFSVSTQNPDLLSATFSVPGFNRTSMSSSMLSRLNANITVISEPVLSDLTLDVIFIDKLVVPNSTEKVRIVDDLLGNQYIVLYLASMKKLRLFKLSSGNFAPAGEIVAYDFEHVESLKMMLVMTSAEGHLFLYSGTTQLCAVNNPLMSSSPLMQTRRSRGSSSNDLLRSPVNVAYQFKSAGADVVYIQDVRENKEYVLTLPRAKSCETVKNCIEGLEQLLEPEMVLLIKSKWFLTKNSMDGKTPAKELQTFMSMLFQLVGFEIEEPSLSKHKRQRTESDDEEDWQFLVNFNSLRVGTPGFKFNNVLSPLCYHILFALHIVYEDLKVNSVLGEHCRVMAEYLCRLASSLALCSYRDYYLRDFPTMKNVKALKQPERGLRNIRMPDFFETEPPSFMKFILSALAGNSAGKVFPCLAGVTSNIQWAIQVFGSLIAGGEMAYKHLPAIRVWKSSPANLVETLSSPDVSKLNVRLGYRFMFSNLIQKLTERCTHDFNEELYSLLGRRDLAKQVKKVHLSGKAKPHSFVSLPTEGTKGGEGFENLFHPMLALRFGEDYRIKEVCSMFATSTPVTINIQQGADMSDHDFAEEQERHLYSLCIRTLALPLGRGMLTLDSIHPIISEPIAIPHCDLTGRVPPKNTVIEMKNIETPPNMTQWPLFHNGVAAGLRVARNAKNVTSAWIALNETYQEMNADTNSGNSNNSNNGGVLEFGGFMLGLGLSGHLAALNPVFICELLRKRNAIMSAGVLLGLGASKKATMSQEATNLIAIHIDALLPSTSTELDVSAECRVAAISALGLLYLGSGHQHMCDVLLSEIGRPPGPEMEHCIDRESHSLSAGIALGMVMLCKGADSSQVMQSKLSNTLYNYMVGGPIQGDANRTHRSPSYQIREGDHINISVTSPGATLALGLIYHATENQNIASLMSVPETQYLLDSVQPDYLLLRTLSKGLILWSRVSPTKEWVESHLTQFIKENAFKRPSENSPLDTIDYEGATQAYCNTLAGACFALGLKFAGSGNKDAFKTLMHYTMMFYDIQKQPAAEQAGKNTIETSLLVCLLACSLVMAGTGDLDVLRLCRVLRKRIGQSTNCVFYGSHMMIHMAIGFLFLGGGSLTLSTKPEAIAALVCALYPKFPTHFSDNRYHLQALRHLYVLAVEPRLLVCHDVVSNKLVKSKIKVSLKGKGESEEMLAPCNLPPFEFIDTVTVDDERYWKVEFREKNMHLLKEVLQNRSFVYVKQKAGCLSYVEDPQGYRTTLAQCHIKEALRGRNVENRLQHLESFSNTPMVAKFVENLLLPGATRDQVQERLCTIVMECAADEQMELLPILTDLMSLRLEPDCTFNLQQFKMINEFLAYSFQKQISICGENVVRELVAEVESQLEGFKGTGSTTHSTINNASYEVWYGRRPEQVPRGLPALFLQLKDSEMSLSAIVKLYNSLADS</sequence>
<keyword evidence="5" id="KW-0131">Cell cycle</keyword>
<feature type="domain" description="Anaphase-promoting complex subunit 1 middle" evidence="8">
    <location>
        <begin position="664"/>
        <end position="775"/>
    </location>
</feature>
<dbReference type="KEGG" id="vde:111246383"/>
<dbReference type="PANTHER" id="PTHR12827">
    <property type="entry name" value="MEIOTIC CHECKPOINT REGULATOR TSG24 FAMILY MEMBER"/>
    <property type="match status" value="1"/>
</dbReference>
<feature type="domain" description="Anaphase-promoting complex subunit 1 beta-sandwich" evidence="9">
    <location>
        <begin position="1502"/>
        <end position="1582"/>
    </location>
</feature>
<evidence type="ECO:0000259" key="8">
    <source>
        <dbReference type="Pfam" id="PF20518"/>
    </source>
</evidence>
<evidence type="ECO:0000256" key="3">
    <source>
        <dbReference type="ARBA" id="ARBA00022737"/>
    </source>
</evidence>
<dbReference type="InterPro" id="IPR046794">
    <property type="entry name" value="Apc1_MidN"/>
</dbReference>
<evidence type="ECO:0008006" key="12">
    <source>
        <dbReference type="Google" id="ProtNLM"/>
    </source>
</evidence>
<dbReference type="CTD" id="32473"/>
<dbReference type="PANTHER" id="PTHR12827:SF3">
    <property type="entry name" value="ANAPHASE-PROMOTING COMPLEX SUBUNIT 1"/>
    <property type="match status" value="1"/>
</dbReference>
<dbReference type="GO" id="GO:0005680">
    <property type="term" value="C:anaphase-promoting complex"/>
    <property type="evidence" value="ECO:0007669"/>
    <property type="project" value="InterPro"/>
</dbReference>
<dbReference type="Pfam" id="PF18122">
    <property type="entry name" value="APC1_C"/>
    <property type="match status" value="1"/>
</dbReference>
<dbReference type="Proteomes" id="UP000594260">
    <property type="component" value="Unplaced"/>
</dbReference>
<proteinExistence type="inferred from homology"/>
<dbReference type="InterPro" id="IPR048971">
    <property type="entry name" value="Apc1_3rd"/>
</dbReference>
<dbReference type="InParanoid" id="A0A7M7JV58"/>
<evidence type="ECO:0000256" key="5">
    <source>
        <dbReference type="ARBA" id="ARBA00023306"/>
    </source>
</evidence>
<name>A0A7M7JV58_VARDE</name>
<feature type="domain" description="Anaphase-promoting complex subunit 1 C-terminal" evidence="7">
    <location>
        <begin position="1620"/>
        <end position="1708"/>
    </location>
</feature>
<evidence type="ECO:0000256" key="1">
    <source>
        <dbReference type="ARBA" id="ARBA00010547"/>
    </source>
</evidence>
<keyword evidence="2" id="KW-0132">Cell division</keyword>
<dbReference type="InterPro" id="IPR024990">
    <property type="entry name" value="Apc1"/>
</dbReference>
<feature type="compositionally biased region" description="Polar residues" evidence="6">
    <location>
        <begin position="292"/>
        <end position="304"/>
    </location>
</feature>
<dbReference type="GO" id="GO:0031145">
    <property type="term" value="P:anaphase-promoting complex-dependent catabolic process"/>
    <property type="evidence" value="ECO:0007669"/>
    <property type="project" value="TreeGrafter"/>
</dbReference>
<keyword evidence="3" id="KW-0677">Repeat</keyword>
<feature type="compositionally biased region" description="Polar residues" evidence="6">
    <location>
        <begin position="331"/>
        <end position="342"/>
    </location>
</feature>
<accession>A0A7M7JV58</accession>
<dbReference type="GO" id="GO:0007091">
    <property type="term" value="P:metaphase/anaphase transition of mitotic cell cycle"/>
    <property type="evidence" value="ECO:0007669"/>
    <property type="project" value="TreeGrafter"/>
</dbReference>
<dbReference type="InterPro" id="IPR011989">
    <property type="entry name" value="ARM-like"/>
</dbReference>
<dbReference type="GO" id="GO:0051301">
    <property type="term" value="P:cell division"/>
    <property type="evidence" value="ECO:0007669"/>
    <property type="project" value="UniProtKB-KW"/>
</dbReference>
<evidence type="ECO:0000259" key="9">
    <source>
        <dbReference type="Pfam" id="PF21282"/>
    </source>
</evidence>
<dbReference type="InterPro" id="IPR041221">
    <property type="entry name" value="APC1_C"/>
</dbReference>
<comment type="similarity">
    <text evidence="1">Belongs to the APC1 family.</text>
</comment>
<evidence type="ECO:0000259" key="7">
    <source>
        <dbReference type="Pfam" id="PF18122"/>
    </source>
</evidence>
<protein>
    <recommendedName>
        <fullName evidence="12">Anaphase-promoting complex subunit 1</fullName>
    </recommendedName>
</protein>
<feature type="compositionally biased region" description="Low complexity" evidence="6">
    <location>
        <begin position="348"/>
        <end position="357"/>
    </location>
</feature>
<evidence type="ECO:0000256" key="4">
    <source>
        <dbReference type="ARBA" id="ARBA00022776"/>
    </source>
</evidence>
<feature type="region of interest" description="Disordered" evidence="6">
    <location>
        <begin position="292"/>
        <end position="358"/>
    </location>
</feature>
<dbReference type="OMA" id="YHATENQ"/>
<dbReference type="Pfam" id="PF20518">
    <property type="entry name" value="Apc1_MidN"/>
    <property type="match status" value="1"/>
</dbReference>
<dbReference type="EnsemblMetazoa" id="XM_022795875">
    <property type="protein sequence ID" value="XP_022651610"/>
    <property type="gene ID" value="LOC111246383"/>
</dbReference>
<dbReference type="OrthoDB" id="26401at2759"/>
<keyword evidence="4" id="KW-0498">Mitosis</keyword>
<dbReference type="GO" id="GO:0060090">
    <property type="term" value="F:molecular adaptor activity"/>
    <property type="evidence" value="ECO:0007669"/>
    <property type="project" value="TreeGrafter"/>
</dbReference>
<keyword evidence="11" id="KW-1185">Reference proteome</keyword>
<organism evidence="10 11">
    <name type="scientific">Varroa destructor</name>
    <name type="common">Honeybee mite</name>
    <dbReference type="NCBI Taxonomy" id="109461"/>
    <lineage>
        <taxon>Eukaryota</taxon>
        <taxon>Metazoa</taxon>
        <taxon>Ecdysozoa</taxon>
        <taxon>Arthropoda</taxon>
        <taxon>Chelicerata</taxon>
        <taxon>Arachnida</taxon>
        <taxon>Acari</taxon>
        <taxon>Parasitiformes</taxon>
        <taxon>Mesostigmata</taxon>
        <taxon>Gamasina</taxon>
        <taxon>Dermanyssoidea</taxon>
        <taxon>Varroidae</taxon>
        <taxon>Varroa</taxon>
    </lineage>
</organism>
<dbReference type="GO" id="GO:0070979">
    <property type="term" value="P:protein K11-linked ubiquitination"/>
    <property type="evidence" value="ECO:0007669"/>
    <property type="project" value="TreeGrafter"/>
</dbReference>
<evidence type="ECO:0000313" key="10">
    <source>
        <dbReference type="EnsemblMetazoa" id="XP_022651610"/>
    </source>
</evidence>
<dbReference type="Pfam" id="PF21282">
    <property type="entry name" value="APC1_3rd"/>
    <property type="match status" value="1"/>
</dbReference>